<dbReference type="EMBL" id="QJJQ01000005">
    <property type="protein sequence ID" value="PXW87486.1"/>
    <property type="molecule type" value="Genomic_DNA"/>
</dbReference>
<evidence type="ECO:0000313" key="3">
    <source>
        <dbReference type="Proteomes" id="UP000247978"/>
    </source>
</evidence>
<gene>
    <name evidence="2" type="ORF">DFR56_105128</name>
</gene>
<evidence type="ECO:0000313" key="2">
    <source>
        <dbReference type="EMBL" id="PXW87486.1"/>
    </source>
</evidence>
<dbReference type="AlphaFoldDB" id="A0A2V3W139"/>
<feature type="transmembrane region" description="Helical" evidence="1">
    <location>
        <begin position="12"/>
        <end position="30"/>
    </location>
</feature>
<protein>
    <submittedName>
        <fullName evidence="2">Uncharacterized protein</fullName>
    </submittedName>
</protein>
<keyword evidence="1" id="KW-0472">Membrane</keyword>
<organism evidence="2 3">
    <name type="scientific">Pseudogracilibacillus auburnensis</name>
    <dbReference type="NCBI Taxonomy" id="1494959"/>
    <lineage>
        <taxon>Bacteria</taxon>
        <taxon>Bacillati</taxon>
        <taxon>Bacillota</taxon>
        <taxon>Bacilli</taxon>
        <taxon>Bacillales</taxon>
        <taxon>Bacillaceae</taxon>
        <taxon>Pseudogracilibacillus</taxon>
    </lineage>
</organism>
<keyword evidence="3" id="KW-1185">Reference proteome</keyword>
<sequence length="49" mass="5576">MKKIAGGFMKWIVSYLAVFLVIMLMPVFLITKDVSAFDGIINYLFDNNS</sequence>
<proteinExistence type="predicted"/>
<keyword evidence="1" id="KW-1133">Transmembrane helix</keyword>
<dbReference type="OrthoDB" id="2973954at2"/>
<name>A0A2V3W139_9BACI</name>
<keyword evidence="1" id="KW-0812">Transmembrane</keyword>
<reference evidence="2 3" key="1">
    <citation type="submission" date="2018-05" db="EMBL/GenBank/DDBJ databases">
        <title>Genomic Encyclopedia of Type Strains, Phase IV (KMG-IV): sequencing the most valuable type-strain genomes for metagenomic binning, comparative biology and taxonomic classification.</title>
        <authorList>
            <person name="Goeker M."/>
        </authorList>
    </citation>
    <scope>NUCLEOTIDE SEQUENCE [LARGE SCALE GENOMIC DNA]</scope>
    <source>
        <strain evidence="2 3">DSM 28556</strain>
    </source>
</reference>
<dbReference type="Proteomes" id="UP000247978">
    <property type="component" value="Unassembled WGS sequence"/>
</dbReference>
<accession>A0A2V3W139</accession>
<evidence type="ECO:0000256" key="1">
    <source>
        <dbReference type="SAM" id="Phobius"/>
    </source>
</evidence>
<comment type="caution">
    <text evidence="2">The sequence shown here is derived from an EMBL/GenBank/DDBJ whole genome shotgun (WGS) entry which is preliminary data.</text>
</comment>